<sequence length="206" mass="23319">MFHVTFYIRRLHSICGIVPMGLFLLEHVLTNAEAIGGPAAFNEAIGKIAMIPHNIMLVIEIFGLAIPFLFHMIYGLYIALQARNNPTKYGYARNWQFALQRWTAIFLFVFLIIHVVDLRIFTKGGGTPISYALLDQMFNNMGWFILYLVGMIAAIFHFCNGVTTLCMTWGIAKGPRIQTFIGRVMMLVCVLLSLATIAFMASYKMH</sequence>
<feature type="transmembrane region" description="Helical" evidence="8">
    <location>
        <begin position="101"/>
        <end position="121"/>
    </location>
</feature>
<dbReference type="InterPro" id="IPR011138">
    <property type="entry name" value="Cytochrome_b-558"/>
</dbReference>
<dbReference type="EMBL" id="SMAA01000006">
    <property type="protein sequence ID" value="TCS79703.1"/>
    <property type="molecule type" value="Genomic_DNA"/>
</dbReference>
<keyword evidence="5 8" id="KW-1133">Transmembrane helix</keyword>
<feature type="transmembrane region" description="Helical" evidence="8">
    <location>
        <begin position="184"/>
        <end position="203"/>
    </location>
</feature>
<keyword evidence="3 8" id="KW-0812">Transmembrane</keyword>
<dbReference type="GO" id="GO:0016020">
    <property type="term" value="C:membrane"/>
    <property type="evidence" value="ECO:0007669"/>
    <property type="project" value="UniProtKB-SubCell"/>
</dbReference>
<feature type="transmembrane region" description="Helical" evidence="8">
    <location>
        <begin position="56"/>
        <end position="80"/>
    </location>
</feature>
<gene>
    <name evidence="9" type="ORF">EDC37_106119</name>
</gene>
<dbReference type="RefSeq" id="WP_132548790.1">
    <property type="nucleotide sequence ID" value="NZ_SMAA01000006.1"/>
</dbReference>
<dbReference type="AlphaFoldDB" id="A0A4R3K9Y2"/>
<evidence type="ECO:0000256" key="3">
    <source>
        <dbReference type="ARBA" id="ARBA00022692"/>
    </source>
</evidence>
<evidence type="ECO:0000313" key="9">
    <source>
        <dbReference type="EMBL" id="TCS79703.1"/>
    </source>
</evidence>
<proteinExistence type="predicted"/>
<keyword evidence="6" id="KW-0408">Iron</keyword>
<comment type="subcellular location">
    <subcellularLocation>
        <location evidence="1">Membrane</location>
    </subcellularLocation>
</comment>
<keyword evidence="10" id="KW-1185">Reference proteome</keyword>
<accession>A0A4R3K9Y2</accession>
<evidence type="ECO:0000256" key="5">
    <source>
        <dbReference type="ARBA" id="ARBA00022989"/>
    </source>
</evidence>
<feature type="transmembrane region" description="Helical" evidence="8">
    <location>
        <begin position="141"/>
        <end position="172"/>
    </location>
</feature>
<evidence type="ECO:0000313" key="10">
    <source>
        <dbReference type="Proteomes" id="UP000295188"/>
    </source>
</evidence>
<dbReference type="GO" id="GO:0046872">
    <property type="term" value="F:metal ion binding"/>
    <property type="evidence" value="ECO:0007669"/>
    <property type="project" value="UniProtKB-KW"/>
</dbReference>
<reference evidence="9 10" key="1">
    <citation type="submission" date="2019-03" db="EMBL/GenBank/DDBJ databases">
        <title>Genomic Encyclopedia of Type Strains, Phase IV (KMG-IV): sequencing the most valuable type-strain genomes for metagenomic binning, comparative biology and taxonomic classification.</title>
        <authorList>
            <person name="Goeker M."/>
        </authorList>
    </citation>
    <scope>NUCLEOTIDE SEQUENCE [LARGE SCALE GENOMIC DNA]</scope>
    <source>
        <strain evidence="9 10">DSM 20467</strain>
    </source>
</reference>
<dbReference type="InterPro" id="IPR000701">
    <property type="entry name" value="SuccDH_FuR_B_TM-su"/>
</dbReference>
<evidence type="ECO:0000256" key="1">
    <source>
        <dbReference type="ARBA" id="ARBA00004370"/>
    </source>
</evidence>
<dbReference type="Pfam" id="PF01127">
    <property type="entry name" value="Sdh_cyt"/>
    <property type="match status" value="2"/>
</dbReference>
<evidence type="ECO:0000256" key="8">
    <source>
        <dbReference type="SAM" id="Phobius"/>
    </source>
</evidence>
<dbReference type="InterPro" id="IPR034804">
    <property type="entry name" value="SQR/QFR_C/D"/>
</dbReference>
<name>A0A4R3K9Y2_9FIRM</name>
<dbReference type="OrthoDB" id="9789209at2"/>
<evidence type="ECO:0000256" key="7">
    <source>
        <dbReference type="ARBA" id="ARBA00023136"/>
    </source>
</evidence>
<evidence type="ECO:0000256" key="4">
    <source>
        <dbReference type="ARBA" id="ARBA00022723"/>
    </source>
</evidence>
<protein>
    <submittedName>
        <fullName evidence="9">Succinate dehydrogenase subunit C</fullName>
    </submittedName>
</protein>
<organism evidence="9 10">
    <name type="scientific">Pectinatus cerevisiiphilus</name>
    <dbReference type="NCBI Taxonomy" id="86956"/>
    <lineage>
        <taxon>Bacteria</taxon>
        <taxon>Bacillati</taxon>
        <taxon>Bacillota</taxon>
        <taxon>Negativicutes</taxon>
        <taxon>Selenomonadales</taxon>
        <taxon>Selenomonadaceae</taxon>
        <taxon>Pectinatus</taxon>
    </lineage>
</organism>
<keyword evidence="4" id="KW-0479">Metal-binding</keyword>
<dbReference type="Gene3D" id="1.20.1300.10">
    <property type="entry name" value="Fumarate reductase/succinate dehydrogenase, transmembrane subunit"/>
    <property type="match status" value="1"/>
</dbReference>
<dbReference type="NCBIfam" id="TIGR02046">
    <property type="entry name" value="sdhC_b558_fam"/>
    <property type="match status" value="1"/>
</dbReference>
<dbReference type="SUPFAM" id="SSF81343">
    <property type="entry name" value="Fumarate reductase respiratory complex transmembrane subunits"/>
    <property type="match status" value="1"/>
</dbReference>
<comment type="caution">
    <text evidence="9">The sequence shown here is derived from an EMBL/GenBank/DDBJ whole genome shotgun (WGS) entry which is preliminary data.</text>
</comment>
<keyword evidence="7 8" id="KW-0472">Membrane</keyword>
<evidence type="ECO:0000256" key="6">
    <source>
        <dbReference type="ARBA" id="ARBA00023004"/>
    </source>
</evidence>
<dbReference type="Proteomes" id="UP000295188">
    <property type="component" value="Unassembled WGS sequence"/>
</dbReference>
<keyword evidence="2" id="KW-0349">Heme</keyword>
<evidence type="ECO:0000256" key="2">
    <source>
        <dbReference type="ARBA" id="ARBA00022617"/>
    </source>
</evidence>